<dbReference type="AlphaFoldDB" id="L8GDZ9"/>
<evidence type="ECO:0000256" key="8">
    <source>
        <dbReference type="ARBA" id="ARBA00023146"/>
    </source>
</evidence>
<dbReference type="PRINTS" id="PR00987">
    <property type="entry name" value="TRNASYNTHGLU"/>
</dbReference>
<sequence>MKSSTLVLRSRFVPAGARLGGVLGRLPTTTAGRFPYTPSSTGRLHSTCSAESSSPASGLIDPGRRVRVRYAPSPTGQMHLGGLRTALYNFLFARKHGGDYVLRLEDTDQSRKVEGASANFDRILEWAGIPYDEGPSKGGNYGPYVQSERLPLYHKHAHDLIEKGEAYRCFCTEERLDQLKRSSNIRGIPPLYDRFCLNLTPQEVQHKLMSGVPHTVRMKVPSGVTSFTDIVRGAVSFNNAFVNDQILVKSDGFPTYHLASVVDDHLMEISHVIRGEEWLASTPKHVMLYNQFGWDVPRFAHLPLLLNPDKSKMSKRQGDASVDHYIEREYLPESVVNFVAFIGWAPEDTQEIFTLEQLIEKFSLERVHKGGAIVNINKLDWFNGQHLRAKCTDDRAQNFTDFVEPSRFFFEEADLASPEAQKARSTLWKPGQSETLVRALLDRLEKADVPMEHDPLLALVKEVCKEHGAGSKVLFHALRYLLTGGKEGPGVVDTMATLGRPRTLHRLRQAFSPAAPPS</sequence>
<feature type="compositionally biased region" description="Low complexity" evidence="11">
    <location>
        <begin position="46"/>
        <end position="57"/>
    </location>
</feature>
<keyword evidence="15" id="KW-1185">Reference proteome</keyword>
<dbReference type="NCBIfam" id="TIGR00464">
    <property type="entry name" value="gltX_bact"/>
    <property type="match status" value="1"/>
</dbReference>
<dbReference type="EMBL" id="KB008162">
    <property type="protein sequence ID" value="ELR11069.1"/>
    <property type="molecule type" value="Genomic_DNA"/>
</dbReference>
<dbReference type="GO" id="GO:0004818">
    <property type="term" value="F:glutamate-tRNA ligase activity"/>
    <property type="evidence" value="ECO:0007669"/>
    <property type="project" value="UniProtKB-EC"/>
</dbReference>
<dbReference type="GO" id="GO:0005524">
    <property type="term" value="F:ATP binding"/>
    <property type="evidence" value="ECO:0007669"/>
    <property type="project" value="UniProtKB-KW"/>
</dbReference>
<dbReference type="EC" id="6.1.1.17" evidence="3"/>
<evidence type="ECO:0000256" key="4">
    <source>
        <dbReference type="ARBA" id="ARBA00022598"/>
    </source>
</evidence>
<keyword evidence="8 10" id="KW-0030">Aminoacyl-tRNA synthetase</keyword>
<evidence type="ECO:0000256" key="11">
    <source>
        <dbReference type="SAM" id="MobiDB-lite"/>
    </source>
</evidence>
<feature type="domain" description="Glutamyl/glutaminyl-tRNA synthetase class Ib catalytic" evidence="12">
    <location>
        <begin position="66"/>
        <end position="381"/>
    </location>
</feature>
<keyword evidence="5 10" id="KW-0547">Nucleotide-binding</keyword>
<gene>
    <name evidence="14" type="ORF">ACA1_009910</name>
</gene>
<name>L8GDZ9_ACACF</name>
<dbReference type="InterPro" id="IPR045462">
    <property type="entry name" value="aa-tRNA-synth_I_cd-bd"/>
</dbReference>
<dbReference type="InterPro" id="IPR049940">
    <property type="entry name" value="GluQ/Sye"/>
</dbReference>
<dbReference type="SUPFAM" id="SSF48163">
    <property type="entry name" value="An anticodon-binding domain of class I aminoacyl-tRNA synthetases"/>
    <property type="match status" value="1"/>
</dbReference>
<dbReference type="OMA" id="QAPRYDN"/>
<dbReference type="CDD" id="cd00808">
    <property type="entry name" value="GluRS_core"/>
    <property type="match status" value="1"/>
</dbReference>
<proteinExistence type="inferred from homology"/>
<dbReference type="InterPro" id="IPR014729">
    <property type="entry name" value="Rossmann-like_a/b/a_fold"/>
</dbReference>
<evidence type="ECO:0000256" key="6">
    <source>
        <dbReference type="ARBA" id="ARBA00022840"/>
    </source>
</evidence>
<evidence type="ECO:0000256" key="3">
    <source>
        <dbReference type="ARBA" id="ARBA00012835"/>
    </source>
</evidence>
<accession>L8GDZ9</accession>
<feature type="region of interest" description="Disordered" evidence="11">
    <location>
        <begin position="39"/>
        <end position="59"/>
    </location>
</feature>
<feature type="domain" description="Aminoacyl-tRNA synthetase class I anticodon-binding" evidence="13">
    <location>
        <begin position="390"/>
        <end position="510"/>
    </location>
</feature>
<dbReference type="PROSITE" id="PS00178">
    <property type="entry name" value="AA_TRNA_LIGASE_I"/>
    <property type="match status" value="1"/>
</dbReference>
<dbReference type="PANTHER" id="PTHR43311">
    <property type="entry name" value="GLUTAMATE--TRNA LIGASE"/>
    <property type="match status" value="1"/>
</dbReference>
<dbReference type="Gene3D" id="1.10.10.350">
    <property type="match status" value="1"/>
</dbReference>
<evidence type="ECO:0000259" key="13">
    <source>
        <dbReference type="Pfam" id="PF19269"/>
    </source>
</evidence>
<keyword evidence="6 10" id="KW-0067">ATP-binding</keyword>
<evidence type="ECO:0000256" key="7">
    <source>
        <dbReference type="ARBA" id="ARBA00022917"/>
    </source>
</evidence>
<keyword evidence="4 10" id="KW-0436">Ligase</keyword>
<dbReference type="GeneID" id="14911492"/>
<evidence type="ECO:0000256" key="1">
    <source>
        <dbReference type="ARBA" id="ARBA00004173"/>
    </source>
</evidence>
<dbReference type="PANTHER" id="PTHR43311:SF2">
    <property type="entry name" value="GLUTAMATE--TRNA LIGASE, MITOCHONDRIAL-RELATED"/>
    <property type="match status" value="1"/>
</dbReference>
<dbReference type="InterPro" id="IPR020751">
    <property type="entry name" value="aa-tRNA-synth_I_codon-bd_sub2"/>
</dbReference>
<comment type="subcellular location">
    <subcellularLocation>
        <location evidence="1">Mitochondrion</location>
    </subcellularLocation>
</comment>
<evidence type="ECO:0000313" key="15">
    <source>
        <dbReference type="Proteomes" id="UP000011083"/>
    </source>
</evidence>
<evidence type="ECO:0000256" key="5">
    <source>
        <dbReference type="ARBA" id="ARBA00022741"/>
    </source>
</evidence>
<dbReference type="HAMAP" id="MF_00022">
    <property type="entry name" value="Glu_tRNA_synth_type1"/>
    <property type="match status" value="1"/>
</dbReference>
<dbReference type="Pfam" id="PF00749">
    <property type="entry name" value="tRNA-synt_1c"/>
    <property type="match status" value="1"/>
</dbReference>
<dbReference type="Proteomes" id="UP000011083">
    <property type="component" value="Unassembled WGS sequence"/>
</dbReference>
<dbReference type="InterPro" id="IPR020058">
    <property type="entry name" value="Glu/Gln-tRNA-synth_Ib_cat-dom"/>
</dbReference>
<dbReference type="FunFam" id="3.40.50.620:FF:000045">
    <property type="entry name" value="Glutamate--tRNA ligase, mitochondrial"/>
    <property type="match status" value="1"/>
</dbReference>
<evidence type="ECO:0000256" key="9">
    <source>
        <dbReference type="ARBA" id="ARBA00030865"/>
    </source>
</evidence>
<dbReference type="InterPro" id="IPR004527">
    <property type="entry name" value="Glu-tRNA-ligase_bac/mito"/>
</dbReference>
<dbReference type="InterPro" id="IPR033910">
    <property type="entry name" value="GluRS_core"/>
</dbReference>
<dbReference type="GO" id="GO:0005739">
    <property type="term" value="C:mitochondrion"/>
    <property type="evidence" value="ECO:0007669"/>
    <property type="project" value="UniProtKB-SubCell"/>
</dbReference>
<dbReference type="GO" id="GO:0008270">
    <property type="term" value="F:zinc ion binding"/>
    <property type="evidence" value="ECO:0007669"/>
    <property type="project" value="InterPro"/>
</dbReference>
<organism evidence="14 15">
    <name type="scientific">Acanthamoeba castellanii (strain ATCC 30010 / Neff)</name>
    <dbReference type="NCBI Taxonomy" id="1257118"/>
    <lineage>
        <taxon>Eukaryota</taxon>
        <taxon>Amoebozoa</taxon>
        <taxon>Discosea</taxon>
        <taxon>Longamoebia</taxon>
        <taxon>Centramoebida</taxon>
        <taxon>Acanthamoebidae</taxon>
        <taxon>Acanthamoeba</taxon>
    </lineage>
</organism>
<evidence type="ECO:0000313" key="14">
    <source>
        <dbReference type="EMBL" id="ELR11069.1"/>
    </source>
</evidence>
<comment type="similarity">
    <text evidence="2">Belongs to the class-I aminoacyl-tRNA synthetase family. Glutamate--tRNA ligase type 1 subfamily.</text>
</comment>
<dbReference type="RefSeq" id="XP_004333082.1">
    <property type="nucleotide sequence ID" value="XM_004333034.1"/>
</dbReference>
<dbReference type="VEuPathDB" id="AmoebaDB:ACA1_009910"/>
<dbReference type="InterPro" id="IPR000924">
    <property type="entry name" value="Glu/Gln-tRNA-synth"/>
</dbReference>
<evidence type="ECO:0000259" key="12">
    <source>
        <dbReference type="Pfam" id="PF00749"/>
    </source>
</evidence>
<dbReference type="InterPro" id="IPR008925">
    <property type="entry name" value="aa_tRNA-synth_I_cd-bd_sf"/>
</dbReference>
<protein>
    <recommendedName>
        <fullName evidence="3">glutamate--tRNA ligase</fullName>
        <ecNumber evidence="3">6.1.1.17</ecNumber>
    </recommendedName>
    <alternativeName>
        <fullName evidence="9">Glutamyl-tRNA synthetase</fullName>
    </alternativeName>
</protein>
<reference evidence="14 15" key="1">
    <citation type="journal article" date="2013" name="Genome Biol.">
        <title>Genome of Acanthamoeba castellanii highlights extensive lateral gene transfer and early evolution of tyrosine kinase signaling.</title>
        <authorList>
            <person name="Clarke M."/>
            <person name="Lohan A.J."/>
            <person name="Liu B."/>
            <person name="Lagkouvardos I."/>
            <person name="Roy S."/>
            <person name="Zafar N."/>
            <person name="Bertelli C."/>
            <person name="Schilde C."/>
            <person name="Kianianmomeni A."/>
            <person name="Burglin T.R."/>
            <person name="Frech C."/>
            <person name="Turcotte B."/>
            <person name="Kopec K.O."/>
            <person name="Synnott J.M."/>
            <person name="Choo C."/>
            <person name="Paponov I."/>
            <person name="Finkler A."/>
            <person name="Soon Heng Tan C."/>
            <person name="Hutchins A.P."/>
            <person name="Weinmeier T."/>
            <person name="Rattei T."/>
            <person name="Chu J.S."/>
            <person name="Gimenez G."/>
            <person name="Irimia M."/>
            <person name="Rigden D.J."/>
            <person name="Fitzpatrick D.A."/>
            <person name="Lorenzo-Morales J."/>
            <person name="Bateman A."/>
            <person name="Chiu C.H."/>
            <person name="Tang P."/>
            <person name="Hegemann P."/>
            <person name="Fromm H."/>
            <person name="Raoult D."/>
            <person name="Greub G."/>
            <person name="Miranda-Saavedra D."/>
            <person name="Chen N."/>
            <person name="Nash P."/>
            <person name="Ginger M.L."/>
            <person name="Horn M."/>
            <person name="Schaap P."/>
            <person name="Caler L."/>
            <person name="Loftus B."/>
        </authorList>
    </citation>
    <scope>NUCLEOTIDE SEQUENCE [LARGE SCALE GENOMIC DNA]</scope>
    <source>
        <strain evidence="14 15">Neff</strain>
    </source>
</reference>
<evidence type="ECO:0000256" key="10">
    <source>
        <dbReference type="RuleBase" id="RU363037"/>
    </source>
</evidence>
<dbReference type="KEGG" id="acan:ACA1_009910"/>
<dbReference type="Pfam" id="PF19269">
    <property type="entry name" value="Anticodon_2"/>
    <property type="match status" value="1"/>
</dbReference>
<evidence type="ECO:0000256" key="2">
    <source>
        <dbReference type="ARBA" id="ARBA00007894"/>
    </source>
</evidence>
<dbReference type="GO" id="GO:0000049">
    <property type="term" value="F:tRNA binding"/>
    <property type="evidence" value="ECO:0007669"/>
    <property type="project" value="InterPro"/>
</dbReference>
<dbReference type="Gene3D" id="3.40.50.620">
    <property type="entry name" value="HUPs"/>
    <property type="match status" value="1"/>
</dbReference>
<keyword evidence="7 10" id="KW-0648">Protein biosynthesis</keyword>
<dbReference type="OrthoDB" id="428822at2759"/>
<dbReference type="SUPFAM" id="SSF52374">
    <property type="entry name" value="Nucleotidylyl transferase"/>
    <property type="match status" value="1"/>
</dbReference>
<dbReference type="InterPro" id="IPR001412">
    <property type="entry name" value="aa-tRNA-synth_I_CS"/>
</dbReference>
<dbReference type="STRING" id="1257118.L8GDZ9"/>
<dbReference type="GO" id="GO:0006424">
    <property type="term" value="P:glutamyl-tRNA aminoacylation"/>
    <property type="evidence" value="ECO:0007669"/>
    <property type="project" value="InterPro"/>
</dbReference>